<dbReference type="InterPro" id="IPR003400">
    <property type="entry name" value="ExbD"/>
</dbReference>
<comment type="subcellular location">
    <subcellularLocation>
        <location evidence="1">Cell membrane</location>
        <topology evidence="1">Single-pass membrane protein</topology>
    </subcellularLocation>
    <subcellularLocation>
        <location evidence="7">Cell membrane</location>
        <topology evidence="7">Single-pass type II membrane protein</topology>
    </subcellularLocation>
</comment>
<dbReference type="AlphaFoldDB" id="A0A318SWW3"/>
<dbReference type="RefSeq" id="WP_110813916.1">
    <property type="nucleotide sequence ID" value="NZ_QJTE01000002.1"/>
</dbReference>
<evidence type="ECO:0000313" key="10">
    <source>
        <dbReference type="Proteomes" id="UP000248311"/>
    </source>
</evidence>
<evidence type="ECO:0000256" key="2">
    <source>
        <dbReference type="ARBA" id="ARBA00005811"/>
    </source>
</evidence>
<dbReference type="GO" id="GO:0015031">
    <property type="term" value="P:protein transport"/>
    <property type="evidence" value="ECO:0007669"/>
    <property type="project" value="UniProtKB-KW"/>
</dbReference>
<evidence type="ECO:0000256" key="6">
    <source>
        <dbReference type="ARBA" id="ARBA00023136"/>
    </source>
</evidence>
<evidence type="ECO:0000256" key="3">
    <source>
        <dbReference type="ARBA" id="ARBA00022475"/>
    </source>
</evidence>
<keyword evidence="3" id="KW-1003">Cell membrane</keyword>
<keyword evidence="4 7" id="KW-0812">Transmembrane</keyword>
<evidence type="ECO:0000256" key="8">
    <source>
        <dbReference type="SAM" id="Phobius"/>
    </source>
</evidence>
<dbReference type="EMBL" id="QJTE01000002">
    <property type="protein sequence ID" value="PYE84876.1"/>
    <property type="molecule type" value="Genomic_DNA"/>
</dbReference>
<evidence type="ECO:0000256" key="5">
    <source>
        <dbReference type="ARBA" id="ARBA00022989"/>
    </source>
</evidence>
<keyword evidence="6 8" id="KW-0472">Membrane</keyword>
<keyword evidence="7" id="KW-0653">Protein transport</keyword>
<dbReference type="Proteomes" id="UP000248311">
    <property type="component" value="Unassembled WGS sequence"/>
</dbReference>
<comment type="caution">
    <text evidence="9">The sequence shown here is derived from an EMBL/GenBank/DDBJ whole genome shotgun (WGS) entry which is preliminary data.</text>
</comment>
<organism evidence="9 10">
    <name type="scientific">Pseudoroseicyclus aestuarii</name>
    <dbReference type="NCBI Taxonomy" id="1795041"/>
    <lineage>
        <taxon>Bacteria</taxon>
        <taxon>Pseudomonadati</taxon>
        <taxon>Pseudomonadota</taxon>
        <taxon>Alphaproteobacteria</taxon>
        <taxon>Rhodobacterales</taxon>
        <taxon>Paracoccaceae</taxon>
        <taxon>Pseudoroseicyclus</taxon>
    </lineage>
</organism>
<evidence type="ECO:0000256" key="1">
    <source>
        <dbReference type="ARBA" id="ARBA00004162"/>
    </source>
</evidence>
<dbReference type="Pfam" id="PF02472">
    <property type="entry name" value="ExbD"/>
    <property type="match status" value="1"/>
</dbReference>
<evidence type="ECO:0000313" key="9">
    <source>
        <dbReference type="EMBL" id="PYE84876.1"/>
    </source>
</evidence>
<dbReference type="GO" id="GO:0022857">
    <property type="term" value="F:transmembrane transporter activity"/>
    <property type="evidence" value="ECO:0007669"/>
    <property type="project" value="InterPro"/>
</dbReference>
<keyword evidence="5 8" id="KW-1133">Transmembrane helix</keyword>
<keyword evidence="7" id="KW-0813">Transport</keyword>
<keyword evidence="10" id="KW-1185">Reference proteome</keyword>
<feature type="transmembrane region" description="Helical" evidence="8">
    <location>
        <begin position="21"/>
        <end position="39"/>
    </location>
</feature>
<comment type="similarity">
    <text evidence="2 7">Belongs to the ExbD/TolR family.</text>
</comment>
<name>A0A318SWW3_9RHOB</name>
<proteinExistence type="inferred from homology"/>
<sequence>MQPDVYGLALPRRRRRLSVTSLIDVIFLLLLFFMLSSTFSRYAEIDLTAATGGGGTRAGTAPLFVQLGGEDLVLNGQPVALEALPGRLGGDAPVIVSLRGGTSAQRLADLLVVLRRVPDLAVTVLQ</sequence>
<evidence type="ECO:0000256" key="7">
    <source>
        <dbReference type="RuleBase" id="RU003879"/>
    </source>
</evidence>
<reference evidence="9 10" key="1">
    <citation type="submission" date="2018-06" db="EMBL/GenBank/DDBJ databases">
        <title>Genomic Encyclopedia of Type Strains, Phase III (KMG-III): the genomes of soil and plant-associated and newly described type strains.</title>
        <authorList>
            <person name="Whitman W."/>
        </authorList>
    </citation>
    <scope>NUCLEOTIDE SEQUENCE [LARGE SCALE GENOMIC DNA]</scope>
    <source>
        <strain evidence="9 10">CECT 9025</strain>
    </source>
</reference>
<evidence type="ECO:0000256" key="4">
    <source>
        <dbReference type="ARBA" id="ARBA00022692"/>
    </source>
</evidence>
<dbReference type="GO" id="GO:0005886">
    <property type="term" value="C:plasma membrane"/>
    <property type="evidence" value="ECO:0007669"/>
    <property type="project" value="UniProtKB-SubCell"/>
</dbReference>
<dbReference type="OrthoDB" id="7727005at2"/>
<gene>
    <name evidence="9" type="ORF">DFP88_102680</name>
</gene>
<protein>
    <submittedName>
        <fullName evidence="9">Outer membrane transport energization protein ExbD</fullName>
    </submittedName>
</protein>
<accession>A0A318SWW3</accession>